<dbReference type="GO" id="GO:0003677">
    <property type="term" value="F:DNA binding"/>
    <property type="evidence" value="ECO:0007669"/>
    <property type="project" value="UniProtKB-KW"/>
</dbReference>
<dbReference type="Pfam" id="PF01381">
    <property type="entry name" value="HTH_3"/>
    <property type="match status" value="1"/>
</dbReference>
<keyword evidence="2" id="KW-0472">Membrane</keyword>
<evidence type="ECO:0000256" key="2">
    <source>
        <dbReference type="SAM" id="Phobius"/>
    </source>
</evidence>
<keyword evidence="2" id="KW-0812">Transmembrane</keyword>
<evidence type="ECO:0000256" key="1">
    <source>
        <dbReference type="ARBA" id="ARBA00023125"/>
    </source>
</evidence>
<protein>
    <submittedName>
        <fullName evidence="4">DNA-binding protein</fullName>
    </submittedName>
</protein>
<dbReference type="SUPFAM" id="SSF47413">
    <property type="entry name" value="lambda repressor-like DNA-binding domains"/>
    <property type="match status" value="1"/>
</dbReference>
<name>A0A099I4W4_CLOIN</name>
<dbReference type="EMBL" id="JQIF01000049">
    <property type="protein sequence ID" value="KGJ52994.1"/>
    <property type="molecule type" value="Genomic_DNA"/>
</dbReference>
<dbReference type="Gene3D" id="1.10.260.40">
    <property type="entry name" value="lambda repressor-like DNA-binding domains"/>
    <property type="match status" value="1"/>
</dbReference>
<dbReference type="AlphaFoldDB" id="A0A099I4W4"/>
<feature type="domain" description="HTH cro/C1-type" evidence="3">
    <location>
        <begin position="7"/>
        <end position="61"/>
    </location>
</feature>
<proteinExistence type="predicted"/>
<keyword evidence="2" id="KW-1133">Transmembrane helix</keyword>
<dbReference type="RefSeq" id="WP_044905602.1">
    <property type="nucleotide sequence ID" value="NZ_JQIF01000049.1"/>
</dbReference>
<dbReference type="SMART" id="SM00530">
    <property type="entry name" value="HTH_XRE"/>
    <property type="match status" value="1"/>
</dbReference>
<reference evidence="4 5" key="1">
    <citation type="submission" date="2014-08" db="EMBL/GenBank/DDBJ databases">
        <title>Clostridium innocuum, an unnegligible vancomycin-resistant pathogen causing extra-intestinal infections.</title>
        <authorList>
            <person name="Feng Y."/>
            <person name="Chiu C.-H."/>
        </authorList>
    </citation>
    <scope>NUCLEOTIDE SEQUENCE [LARGE SCALE GENOMIC DNA]</scope>
    <source>
        <strain evidence="4 5">AN88</strain>
    </source>
</reference>
<dbReference type="PANTHER" id="PTHR46558">
    <property type="entry name" value="TRACRIPTIONAL REGULATORY PROTEIN-RELATED-RELATED"/>
    <property type="match status" value="1"/>
</dbReference>
<dbReference type="InterPro" id="IPR001387">
    <property type="entry name" value="Cro/C1-type_HTH"/>
</dbReference>
<evidence type="ECO:0000313" key="4">
    <source>
        <dbReference type="EMBL" id="KGJ52994.1"/>
    </source>
</evidence>
<organism evidence="4 5">
    <name type="scientific">Clostridium innocuum</name>
    <dbReference type="NCBI Taxonomy" id="1522"/>
    <lineage>
        <taxon>Bacteria</taxon>
        <taxon>Bacillati</taxon>
        <taxon>Bacillota</taxon>
        <taxon>Clostridia</taxon>
        <taxon>Eubacteriales</taxon>
        <taxon>Clostridiaceae</taxon>
        <taxon>Clostridium</taxon>
    </lineage>
</organism>
<dbReference type="PROSITE" id="PS50943">
    <property type="entry name" value="HTH_CROC1"/>
    <property type="match status" value="1"/>
</dbReference>
<keyword evidence="1 4" id="KW-0238">DNA-binding</keyword>
<sequence length="212" mass="23952">MKLAERIQYLRKMKGISQEELAEKAGVSRQAVSKWESDQSTPDVEKIILMSDYFGVTTDYILKGIQTVESKEQKSRELESKVLYISSAAFVVIGLFCAFGGWYAQQTMEAVWGAMIVQVVGVAGFFIASILSREKAPIYIAWILINGIVFMPVSIMTGYITDLVFRQGWISPYPIGIVHTLAFAVVYLSVLIMSYFILKKRQENAVDIQKFY</sequence>
<feature type="transmembrane region" description="Helical" evidence="2">
    <location>
        <begin position="110"/>
        <end position="131"/>
    </location>
</feature>
<comment type="caution">
    <text evidence="4">The sequence shown here is derived from an EMBL/GenBank/DDBJ whole genome shotgun (WGS) entry which is preliminary data.</text>
</comment>
<feature type="transmembrane region" description="Helical" evidence="2">
    <location>
        <begin position="173"/>
        <end position="198"/>
    </location>
</feature>
<evidence type="ECO:0000259" key="3">
    <source>
        <dbReference type="PROSITE" id="PS50943"/>
    </source>
</evidence>
<dbReference type="CDD" id="cd00093">
    <property type="entry name" value="HTH_XRE"/>
    <property type="match status" value="1"/>
</dbReference>
<gene>
    <name evidence="4" type="ORF">CIAN88_11915</name>
</gene>
<accession>A0A099I4W4</accession>
<feature type="transmembrane region" description="Helical" evidence="2">
    <location>
        <begin position="82"/>
        <end position="104"/>
    </location>
</feature>
<evidence type="ECO:0000313" key="5">
    <source>
        <dbReference type="Proteomes" id="UP000030008"/>
    </source>
</evidence>
<dbReference type="InterPro" id="IPR010982">
    <property type="entry name" value="Lambda_DNA-bd_dom_sf"/>
</dbReference>
<dbReference type="Proteomes" id="UP000030008">
    <property type="component" value="Unassembled WGS sequence"/>
</dbReference>
<dbReference type="PANTHER" id="PTHR46558:SF13">
    <property type="entry name" value="HTH-TYPE TRANSCRIPTIONAL REGULATOR IMMR"/>
    <property type="match status" value="1"/>
</dbReference>
<feature type="transmembrane region" description="Helical" evidence="2">
    <location>
        <begin position="138"/>
        <end position="161"/>
    </location>
</feature>